<gene>
    <name evidence="2" type="ORF">PHJA_002362700</name>
</gene>
<feature type="region of interest" description="Disordered" evidence="1">
    <location>
        <begin position="155"/>
        <end position="205"/>
    </location>
</feature>
<dbReference type="EMBL" id="BMAC01000731">
    <property type="protein sequence ID" value="GFQ02188.1"/>
    <property type="molecule type" value="Genomic_DNA"/>
</dbReference>
<feature type="region of interest" description="Disordered" evidence="1">
    <location>
        <begin position="426"/>
        <end position="448"/>
    </location>
</feature>
<feature type="compositionally biased region" description="Low complexity" evidence="1">
    <location>
        <begin position="48"/>
        <end position="57"/>
    </location>
</feature>
<name>A0A830CNK8_9LAMI</name>
<organism evidence="2 3">
    <name type="scientific">Phtheirospermum japonicum</name>
    <dbReference type="NCBI Taxonomy" id="374723"/>
    <lineage>
        <taxon>Eukaryota</taxon>
        <taxon>Viridiplantae</taxon>
        <taxon>Streptophyta</taxon>
        <taxon>Embryophyta</taxon>
        <taxon>Tracheophyta</taxon>
        <taxon>Spermatophyta</taxon>
        <taxon>Magnoliopsida</taxon>
        <taxon>eudicotyledons</taxon>
        <taxon>Gunneridae</taxon>
        <taxon>Pentapetalae</taxon>
        <taxon>asterids</taxon>
        <taxon>lamiids</taxon>
        <taxon>Lamiales</taxon>
        <taxon>Orobanchaceae</taxon>
        <taxon>Orobanchaceae incertae sedis</taxon>
        <taxon>Phtheirospermum</taxon>
    </lineage>
</organism>
<dbReference type="AlphaFoldDB" id="A0A830CNK8"/>
<evidence type="ECO:0000313" key="3">
    <source>
        <dbReference type="Proteomes" id="UP000653305"/>
    </source>
</evidence>
<sequence>MDFHTLARRDLQALCKKNKIPANITNVAMADALKALKLVEGIEEFMQQSQSGTTQSSIDSLETPEVTSPFVPPTAGRSTRRTNIPKPAPESVNPMTRTRRTARKTQVKDADAIETPAMVPQTNRKKVTMASARLNMDSQLKECADEGKKDFLTTPAAGVTSRRKKAEESTVTRAYSTRRSTRLAEKSSVEISNEVSKDGENEEKMDLKDGVDNFNELSGITDGDAITTVEEKTENKEEFEVVSIGEDEFEVVSDQKQDTSIVQDEFEVVSEQKHDTSIIGEEIKMGSYAEEEMCDNEEMQLNDSNEVQQNDGSEIEITVEKSSEELGFEEGETTEDEAAATEFVESVIIDSGDNFVVDEFYFDNIGSHDEIKEELSSDIVDGGSKDVTDLNVTLGKLTELTLQQALTQEADSDFIDHFDIPEQQLNEDEAKESDKAAADPVPLETEPIEIDTLQNVESEKADEPNVDMDVIETTLPSGFEGLENEPTEIETLQIEESEKDDEPCADMDVIENTLPSGFEGLENEPTEISEQIPTSDMDVIENEPTEIEILEPEDIEKAVDFSEQIPTTKSSTVCFSDNKENIGGNLVIMKDAKMAEKSVKNVDLGDLSVRQLTKMLKEKLEITKKSSKTADGNDAEMPRTALQVVSENRMVDGAGN</sequence>
<feature type="region of interest" description="Disordered" evidence="1">
    <location>
        <begin position="623"/>
        <end position="656"/>
    </location>
</feature>
<protein>
    <submittedName>
        <fullName evidence="2">Uncharacterized protein</fullName>
    </submittedName>
</protein>
<feature type="compositionally biased region" description="Basic and acidic residues" evidence="1">
    <location>
        <begin position="195"/>
        <end position="205"/>
    </location>
</feature>
<evidence type="ECO:0000256" key="1">
    <source>
        <dbReference type="SAM" id="MobiDB-lite"/>
    </source>
</evidence>
<dbReference type="PANTHER" id="PTHR33621:SF2">
    <property type="entry name" value="RIBOSOMAL L1 DOMAIN-CONTAINING PROTEIN"/>
    <property type="match status" value="1"/>
</dbReference>
<dbReference type="OrthoDB" id="1916794at2759"/>
<reference evidence="2" key="1">
    <citation type="submission" date="2020-07" db="EMBL/GenBank/DDBJ databases">
        <title>Ethylene signaling mediates host invasion by parasitic plants.</title>
        <authorList>
            <person name="Yoshida S."/>
        </authorList>
    </citation>
    <scope>NUCLEOTIDE SEQUENCE</scope>
    <source>
        <strain evidence="2">Okayama</strain>
    </source>
</reference>
<dbReference type="Proteomes" id="UP000653305">
    <property type="component" value="Unassembled WGS sequence"/>
</dbReference>
<evidence type="ECO:0000313" key="2">
    <source>
        <dbReference type="EMBL" id="GFQ02188.1"/>
    </source>
</evidence>
<accession>A0A830CNK8</accession>
<dbReference type="PANTHER" id="PTHR33621">
    <property type="entry name" value="ASPARTIC/GLUTAMIC ACID-RICH PROTEIN"/>
    <property type="match status" value="1"/>
</dbReference>
<comment type="caution">
    <text evidence="2">The sequence shown here is derived from an EMBL/GenBank/DDBJ whole genome shotgun (WGS) entry which is preliminary data.</text>
</comment>
<keyword evidence="3" id="KW-1185">Reference proteome</keyword>
<proteinExistence type="predicted"/>
<feature type="region of interest" description="Disordered" evidence="1">
    <location>
        <begin position="48"/>
        <end position="108"/>
    </location>
</feature>